<dbReference type="SUPFAM" id="SSF53474">
    <property type="entry name" value="alpha/beta-Hydrolases"/>
    <property type="match status" value="1"/>
</dbReference>
<evidence type="ECO:0000313" key="1">
    <source>
        <dbReference type="EMBL" id="SCU70580.1"/>
    </source>
</evidence>
<dbReference type="EMBL" id="CZPT02001487">
    <property type="protein sequence ID" value="SCU70580.1"/>
    <property type="molecule type" value="Genomic_DNA"/>
</dbReference>
<comment type="caution">
    <text evidence="1">The sequence shown here is derived from an EMBL/GenBank/DDBJ whole genome shotgun (WGS) entry which is preliminary data.</text>
</comment>
<protein>
    <submittedName>
        <fullName evidence="1">Uncharacterized protein</fullName>
    </submittedName>
</protein>
<gene>
    <name evidence="1" type="ORF">TEOVI_000215400</name>
</gene>
<reference evidence="1" key="1">
    <citation type="submission" date="2016-09" db="EMBL/GenBank/DDBJ databases">
        <authorList>
            <person name="Hebert L."/>
            <person name="Moumen B."/>
        </authorList>
    </citation>
    <scope>NUCLEOTIDE SEQUENCE [LARGE SCALE GENOMIC DNA]</scope>
    <source>
        <strain evidence="1">OVI</strain>
    </source>
</reference>
<dbReference type="InterPro" id="IPR029058">
    <property type="entry name" value="AB_hydrolase_fold"/>
</dbReference>
<organism evidence="1 2">
    <name type="scientific">Trypanosoma equiperdum</name>
    <dbReference type="NCBI Taxonomy" id="5694"/>
    <lineage>
        <taxon>Eukaryota</taxon>
        <taxon>Discoba</taxon>
        <taxon>Euglenozoa</taxon>
        <taxon>Kinetoplastea</taxon>
        <taxon>Metakinetoplastina</taxon>
        <taxon>Trypanosomatida</taxon>
        <taxon>Trypanosomatidae</taxon>
        <taxon>Trypanosoma</taxon>
    </lineage>
</organism>
<proteinExistence type="predicted"/>
<sequence length="293" mass="33272">MGDDESCSNGRNKQKYAYTVQWIDVMCAFASAAVYTCESSPITGLEEEDMSHVEDFHREKEDFGCAVYKYTHLDEKGKEITCLLVAFRGTQSFFSWPNQWQNVPPALGSAETDRFAIDNARIIERKFPGIKIFYTGHSKGGREAICAAGAVGGHAKVFNPDETHKGFLHNNTEGHSRVDAFVVEGEILQHVIYPVDKFLQHIRKLWRQNNPGTAHMMYKRLERQFQHSSPIFVQRGPVERSPIWKRSVAYTTLFLQARGQTSNMFKSHGIAAILECMESGARHIAEFKFLCVI</sequence>
<dbReference type="VEuPathDB" id="TriTrypDB:TEOVI_000215400"/>
<dbReference type="Pfam" id="PF26363">
    <property type="entry name" value="Phospholipase-like"/>
    <property type="match status" value="1"/>
</dbReference>
<dbReference type="RefSeq" id="XP_067081365.1">
    <property type="nucleotide sequence ID" value="XM_067225264.1"/>
</dbReference>
<name>A0A1G4IE20_TRYEQ</name>
<keyword evidence="2" id="KW-1185">Reference proteome</keyword>
<dbReference type="Proteomes" id="UP000195570">
    <property type="component" value="Unassembled WGS sequence"/>
</dbReference>
<evidence type="ECO:0000313" key="2">
    <source>
        <dbReference type="Proteomes" id="UP000195570"/>
    </source>
</evidence>
<dbReference type="GeneID" id="92376094"/>
<dbReference type="AlphaFoldDB" id="A0A1G4IE20"/>
<accession>A0A1G4IE20</accession>